<dbReference type="InterPro" id="IPR001841">
    <property type="entry name" value="Znf_RING"/>
</dbReference>
<protein>
    <recommendedName>
        <fullName evidence="2">RING-type E3 ubiquitin transferase</fullName>
        <ecNumber evidence="2">2.3.2.27</ecNumber>
    </recommendedName>
</protein>
<accession>A0ABD2YJY7</accession>
<organism evidence="11 12">
    <name type="scientific">Cinchona calisaya</name>
    <dbReference type="NCBI Taxonomy" id="153742"/>
    <lineage>
        <taxon>Eukaryota</taxon>
        <taxon>Viridiplantae</taxon>
        <taxon>Streptophyta</taxon>
        <taxon>Embryophyta</taxon>
        <taxon>Tracheophyta</taxon>
        <taxon>Spermatophyta</taxon>
        <taxon>Magnoliopsida</taxon>
        <taxon>eudicotyledons</taxon>
        <taxon>Gunneridae</taxon>
        <taxon>Pentapetalae</taxon>
        <taxon>asterids</taxon>
        <taxon>lamiids</taxon>
        <taxon>Gentianales</taxon>
        <taxon>Rubiaceae</taxon>
        <taxon>Cinchonoideae</taxon>
        <taxon>Cinchoneae</taxon>
        <taxon>Cinchona</taxon>
    </lineage>
</organism>
<keyword evidence="5 8" id="KW-0863">Zinc-finger</keyword>
<dbReference type="PANTHER" id="PTHR46463:SF16">
    <property type="entry name" value="E3 UBIQUITIN-PROTEIN LIGASE RHF1A"/>
    <property type="match status" value="1"/>
</dbReference>
<keyword evidence="3" id="KW-0808">Transferase</keyword>
<feature type="region of interest" description="Disordered" evidence="9">
    <location>
        <begin position="321"/>
        <end position="340"/>
    </location>
</feature>
<feature type="compositionally biased region" description="Low complexity" evidence="9">
    <location>
        <begin position="321"/>
        <end position="330"/>
    </location>
</feature>
<evidence type="ECO:0000313" key="12">
    <source>
        <dbReference type="Proteomes" id="UP001630127"/>
    </source>
</evidence>
<dbReference type="Proteomes" id="UP001630127">
    <property type="component" value="Unassembled WGS sequence"/>
</dbReference>
<feature type="region of interest" description="Disordered" evidence="9">
    <location>
        <begin position="1"/>
        <end position="33"/>
    </location>
</feature>
<comment type="catalytic activity">
    <reaction evidence="1">
        <text>S-ubiquitinyl-[E2 ubiquitin-conjugating enzyme]-L-cysteine + [acceptor protein]-L-lysine = [E2 ubiquitin-conjugating enzyme]-L-cysteine + N(6)-ubiquitinyl-[acceptor protein]-L-lysine.</text>
        <dbReference type="EC" id="2.3.2.27"/>
    </reaction>
</comment>
<dbReference type="GO" id="GO:0008270">
    <property type="term" value="F:zinc ion binding"/>
    <property type="evidence" value="ECO:0007669"/>
    <property type="project" value="UniProtKB-KW"/>
</dbReference>
<keyword evidence="7" id="KW-0862">Zinc</keyword>
<evidence type="ECO:0000256" key="8">
    <source>
        <dbReference type="PROSITE-ProRule" id="PRU00175"/>
    </source>
</evidence>
<evidence type="ECO:0000256" key="5">
    <source>
        <dbReference type="ARBA" id="ARBA00022771"/>
    </source>
</evidence>
<evidence type="ECO:0000256" key="4">
    <source>
        <dbReference type="ARBA" id="ARBA00022723"/>
    </source>
</evidence>
<keyword evidence="12" id="KW-1185">Reference proteome</keyword>
<keyword evidence="4" id="KW-0479">Metal-binding</keyword>
<dbReference type="SUPFAM" id="SSF57850">
    <property type="entry name" value="RING/U-box"/>
    <property type="match status" value="1"/>
</dbReference>
<feature type="compositionally biased region" description="Low complexity" evidence="9">
    <location>
        <begin position="18"/>
        <end position="30"/>
    </location>
</feature>
<name>A0ABD2YJY7_9GENT</name>
<evidence type="ECO:0000256" key="3">
    <source>
        <dbReference type="ARBA" id="ARBA00022679"/>
    </source>
</evidence>
<evidence type="ECO:0000313" key="11">
    <source>
        <dbReference type="EMBL" id="KAL3505878.1"/>
    </source>
</evidence>
<evidence type="ECO:0000256" key="1">
    <source>
        <dbReference type="ARBA" id="ARBA00000900"/>
    </source>
</evidence>
<reference evidence="11 12" key="1">
    <citation type="submission" date="2024-11" db="EMBL/GenBank/DDBJ databases">
        <title>A near-complete genome assembly of Cinchona calisaya.</title>
        <authorList>
            <person name="Lian D.C."/>
            <person name="Zhao X.W."/>
            <person name="Wei L."/>
        </authorList>
    </citation>
    <scope>NUCLEOTIDE SEQUENCE [LARGE SCALE GENOMIC DNA]</scope>
    <source>
        <tissue evidence="11">Nenye</tissue>
    </source>
</reference>
<sequence length="383" mass="41302">MATDMILSSENPSPIVVSSSSSSSPTDSAGAGAGAGADDCFDDGCSICLEPFNSHNPPTVTNCKHEYHLQCILEWSQRSAECPICCRLLVLRDPISQELLAAAKIERSMRSRSNIHIVHEDSDFNHDASYVNDTVLEEQILRHFAAATGRVRYVNRSRRQTSSGTDSSEIFPSVSFENGNSSGYGLEFGLATSRAPASTVEPELSPVLPSVVNVTSGTAQNRDGPVNHRTFFGQQSPDGPWRSSSSEFVAFSESVKAKLSAASARYKESITKSTRGFKEKLLARNTTVKELGRGVQREMSAGIAGVARMIERLDLSSKRTGVSVSSGSSVETPDPQHEGKCVEESVMAQYPKAVSREITHNMSSDVPSFNSTTTPARVEVSLI</sequence>
<dbReference type="Pfam" id="PF13639">
    <property type="entry name" value="zf-RING_2"/>
    <property type="match status" value="1"/>
</dbReference>
<dbReference type="GO" id="GO:0061630">
    <property type="term" value="F:ubiquitin protein ligase activity"/>
    <property type="evidence" value="ECO:0007669"/>
    <property type="project" value="UniProtKB-EC"/>
</dbReference>
<dbReference type="InterPro" id="IPR013083">
    <property type="entry name" value="Znf_RING/FYVE/PHD"/>
</dbReference>
<dbReference type="SMART" id="SM00184">
    <property type="entry name" value="RING"/>
    <property type="match status" value="1"/>
</dbReference>
<dbReference type="EMBL" id="JBJUIK010000013">
    <property type="protein sequence ID" value="KAL3505878.1"/>
    <property type="molecule type" value="Genomic_DNA"/>
</dbReference>
<evidence type="ECO:0000256" key="7">
    <source>
        <dbReference type="ARBA" id="ARBA00022833"/>
    </source>
</evidence>
<dbReference type="EC" id="2.3.2.27" evidence="2"/>
<dbReference type="Gene3D" id="3.30.40.10">
    <property type="entry name" value="Zinc/RING finger domain, C3HC4 (zinc finger)"/>
    <property type="match status" value="1"/>
</dbReference>
<keyword evidence="6" id="KW-0833">Ubl conjugation pathway</keyword>
<dbReference type="AlphaFoldDB" id="A0ABD2YJY7"/>
<evidence type="ECO:0000256" key="9">
    <source>
        <dbReference type="SAM" id="MobiDB-lite"/>
    </source>
</evidence>
<dbReference type="PROSITE" id="PS50089">
    <property type="entry name" value="ZF_RING_2"/>
    <property type="match status" value="1"/>
</dbReference>
<feature type="compositionally biased region" description="Polar residues" evidence="9">
    <location>
        <begin position="1"/>
        <end position="12"/>
    </location>
</feature>
<evidence type="ECO:0000259" key="10">
    <source>
        <dbReference type="PROSITE" id="PS50089"/>
    </source>
</evidence>
<feature type="domain" description="RING-type" evidence="10">
    <location>
        <begin position="45"/>
        <end position="85"/>
    </location>
</feature>
<evidence type="ECO:0000256" key="2">
    <source>
        <dbReference type="ARBA" id="ARBA00012483"/>
    </source>
</evidence>
<dbReference type="PANTHER" id="PTHR46463">
    <property type="entry name" value="ZINC FINGER, RING/FYVE/PHD-TYPE"/>
    <property type="match status" value="1"/>
</dbReference>
<comment type="caution">
    <text evidence="11">The sequence shown here is derived from an EMBL/GenBank/DDBJ whole genome shotgun (WGS) entry which is preliminary data.</text>
</comment>
<gene>
    <name evidence="11" type="ORF">ACH5RR_031260</name>
</gene>
<evidence type="ECO:0000256" key="6">
    <source>
        <dbReference type="ARBA" id="ARBA00022786"/>
    </source>
</evidence>
<proteinExistence type="predicted"/>